<organism evidence="7 8">
    <name type="scientific">Giardia duodenalis assemblage B</name>
    <dbReference type="NCBI Taxonomy" id="1394984"/>
    <lineage>
        <taxon>Eukaryota</taxon>
        <taxon>Metamonada</taxon>
        <taxon>Diplomonadida</taxon>
        <taxon>Hexamitidae</taxon>
        <taxon>Giardiinae</taxon>
        <taxon>Giardia</taxon>
    </lineage>
</organism>
<dbReference type="PROSITE" id="PS00227">
    <property type="entry name" value="TUBULIN"/>
    <property type="match status" value="1"/>
</dbReference>
<dbReference type="VEuPathDB" id="GiardiaDB:QR46_1787"/>
<dbReference type="InterPro" id="IPR017975">
    <property type="entry name" value="Tubulin_CS"/>
</dbReference>
<evidence type="ECO:0000256" key="3">
    <source>
        <dbReference type="ARBA" id="ARBA00022741"/>
    </source>
</evidence>
<evidence type="ECO:0000313" key="7">
    <source>
        <dbReference type="EMBL" id="KWX14226.1"/>
    </source>
</evidence>
<dbReference type="SUPFAM" id="SSF52490">
    <property type="entry name" value="Tubulin nucleotide-binding domain-like"/>
    <property type="match status" value="1"/>
</dbReference>
<dbReference type="GO" id="GO:0007017">
    <property type="term" value="P:microtubule-based process"/>
    <property type="evidence" value="ECO:0007669"/>
    <property type="project" value="InterPro"/>
</dbReference>
<protein>
    <submittedName>
        <fullName evidence="7">Tubulin superfamily/Epsilon tubulin protein</fullName>
    </submittedName>
</protein>
<evidence type="ECO:0000256" key="5">
    <source>
        <dbReference type="RuleBase" id="RU000352"/>
    </source>
</evidence>
<keyword evidence="4 5" id="KW-0342">GTP-binding</keyword>
<dbReference type="Proteomes" id="UP000070089">
    <property type="component" value="Unassembled WGS sequence"/>
</dbReference>
<dbReference type="PRINTS" id="PR01161">
    <property type="entry name" value="TUBULIN"/>
</dbReference>
<gene>
    <name evidence="7" type="ORF">QR46_1787</name>
</gene>
<dbReference type="InterPro" id="IPR003008">
    <property type="entry name" value="Tubulin_FtsZ_GTPase"/>
</dbReference>
<dbReference type="PRINTS" id="PR01519">
    <property type="entry name" value="EPSLNTUBULIN"/>
</dbReference>
<dbReference type="PANTHER" id="PTHR11588">
    <property type="entry name" value="TUBULIN"/>
    <property type="match status" value="1"/>
</dbReference>
<dbReference type="AlphaFoldDB" id="A0A132NVX5"/>
<keyword evidence="2 5" id="KW-0493">Microtubule</keyword>
<dbReference type="OrthoDB" id="1662883at2759"/>
<evidence type="ECO:0000313" key="8">
    <source>
        <dbReference type="Proteomes" id="UP000070089"/>
    </source>
</evidence>
<proteinExistence type="inferred from homology"/>
<dbReference type="GO" id="GO:0005525">
    <property type="term" value="F:GTP binding"/>
    <property type="evidence" value="ECO:0007669"/>
    <property type="project" value="UniProtKB-UniRule"/>
</dbReference>
<dbReference type="GO" id="GO:0005874">
    <property type="term" value="C:microtubule"/>
    <property type="evidence" value="ECO:0007669"/>
    <property type="project" value="UniProtKB-KW"/>
</dbReference>
<dbReference type="InterPro" id="IPR036525">
    <property type="entry name" value="Tubulin/FtsZ_GTPase_sf"/>
</dbReference>
<evidence type="ECO:0000256" key="1">
    <source>
        <dbReference type="ARBA" id="ARBA00009636"/>
    </source>
</evidence>
<name>A0A132NVX5_GIAIN</name>
<evidence type="ECO:0000259" key="6">
    <source>
        <dbReference type="SMART" id="SM00864"/>
    </source>
</evidence>
<evidence type="ECO:0000256" key="4">
    <source>
        <dbReference type="ARBA" id="ARBA00023134"/>
    </source>
</evidence>
<keyword evidence="3 5" id="KW-0547">Nucleotide-binding</keyword>
<dbReference type="InterPro" id="IPR004057">
    <property type="entry name" value="Epsilon_tubulin"/>
</dbReference>
<reference evidence="7 8" key="1">
    <citation type="journal article" date="2015" name="Mol. Biochem. Parasitol.">
        <title>Identification of polymorphic genes for use in assemblage B genotyping assays through comparative genomics of multiple assemblage B Giardia duodenalis isolates.</title>
        <authorList>
            <person name="Wielinga C."/>
            <person name="Thompson R.C."/>
            <person name="Monis P."/>
            <person name="Ryan U."/>
        </authorList>
    </citation>
    <scope>NUCLEOTIDE SEQUENCE [LARGE SCALE GENOMIC DNA]</scope>
    <source>
        <strain evidence="7 8">BAH15c1</strain>
    </source>
</reference>
<dbReference type="FunFam" id="3.40.50.1440:FF:000049">
    <property type="entry name" value="Tubulin gamma chain"/>
    <property type="match status" value="1"/>
</dbReference>
<sequence>MGKCDRHPGALGGDDPMVSHTLQTRARAVAFKSVSLRHRGGRRLSNNKFSLSVTQRFMREILVVQTGQCGNQIGAEFWRTILGEHSTCGKDYSDSMSTFFRNVDARGRDLGLYSPINKLKARAVLIDMEEGVLNSLLTSDINSIFDETLLVKDRVGTGAGNNFGAGYAGYGEEHGQRALDIIQHALENCDSPQGFLFFSSLGGGTGSGLGSRLLELTADTFRGLSILSAPIIPSRNANDVITSPYNSVFSLSSLLQSADVILPFDNESIMRCVENLGNKRVNPDKTVRANAKRLANDPLVGQGDAGNKHRPFKDVNQTVTTALSCITASMRFGGELNVDLNELSVNLVPFPELNLVCTSLAPLPMAPPYRTLEAAVRELLNNNNQLLMEYSAGPIGAHNFSLASAILGRSANADSGRLASAVEALIQKENVKHPSWGSQGFKVGLCNNRPPHAECDAVCLRNTPQILGSITHLKQAFNKMYKTRTFLHHYTNYMSPEDIEERSRIVDVVINGYEDLAKTMGERHVVDFDIQPVIY</sequence>
<comment type="similarity">
    <text evidence="1 5">Belongs to the tubulin family.</text>
</comment>
<comment type="caution">
    <text evidence="7">The sequence shown here is derived from an EMBL/GenBank/DDBJ whole genome shotgun (WGS) entry which is preliminary data.</text>
</comment>
<dbReference type="Pfam" id="PF00091">
    <property type="entry name" value="Tubulin"/>
    <property type="match status" value="1"/>
</dbReference>
<accession>A0A132NVX5</accession>
<dbReference type="Gene3D" id="3.40.50.1440">
    <property type="entry name" value="Tubulin/FtsZ, GTPase domain"/>
    <property type="match status" value="1"/>
</dbReference>
<dbReference type="InterPro" id="IPR008280">
    <property type="entry name" value="Tub_FtsZ_C"/>
</dbReference>
<dbReference type="SMART" id="SM00864">
    <property type="entry name" value="Tubulin"/>
    <property type="match status" value="1"/>
</dbReference>
<dbReference type="EMBL" id="JXTI01000040">
    <property type="protein sequence ID" value="KWX14226.1"/>
    <property type="molecule type" value="Genomic_DNA"/>
</dbReference>
<feature type="domain" description="Tubulin/FtsZ GTPase" evidence="6">
    <location>
        <begin position="110"/>
        <end position="334"/>
    </location>
</feature>
<evidence type="ECO:0000256" key="2">
    <source>
        <dbReference type="ARBA" id="ARBA00022701"/>
    </source>
</evidence>
<dbReference type="InterPro" id="IPR000217">
    <property type="entry name" value="Tubulin"/>
</dbReference>
<dbReference type="SUPFAM" id="SSF55307">
    <property type="entry name" value="Tubulin C-terminal domain-like"/>
    <property type="match status" value="1"/>
</dbReference>